<name>A0A0E3SCR1_9EURY</name>
<dbReference type="KEGG" id="mhor:MSHOH_0640"/>
<dbReference type="STRING" id="1434110.MSHOH_0640"/>
<dbReference type="GO" id="GO:0016787">
    <property type="term" value="F:hydrolase activity"/>
    <property type="evidence" value="ECO:0007669"/>
    <property type="project" value="UniProtKB-KW"/>
</dbReference>
<dbReference type="EC" id="3.1.3.3" evidence="2"/>
<keyword evidence="3" id="KW-1185">Reference proteome</keyword>
<dbReference type="OrthoDB" id="123603at2157"/>
<dbReference type="InterPro" id="IPR036457">
    <property type="entry name" value="PPM-type-like_dom_sf"/>
</dbReference>
<dbReference type="GeneID" id="24829784"/>
<gene>
    <name evidence="2" type="ORF">MSHOH_0640</name>
</gene>
<dbReference type="AlphaFoldDB" id="A0A0E3SCR1"/>
<keyword evidence="2" id="KW-0378">Hydrolase</keyword>
<accession>A0A0E3SCR1</accession>
<dbReference type="Proteomes" id="UP000033101">
    <property type="component" value="Chromosome"/>
</dbReference>
<dbReference type="Gene3D" id="3.60.40.10">
    <property type="entry name" value="PPM-type phosphatase domain"/>
    <property type="match status" value="1"/>
</dbReference>
<feature type="domain" description="PPM-type phosphatase" evidence="1">
    <location>
        <begin position="2"/>
        <end position="189"/>
    </location>
</feature>
<dbReference type="RefSeq" id="WP_082089227.1">
    <property type="nucleotide sequence ID" value="NZ_CP009516.1"/>
</dbReference>
<dbReference type="EMBL" id="CP009516">
    <property type="protein sequence ID" value="AKB77123.1"/>
    <property type="molecule type" value="Genomic_DNA"/>
</dbReference>
<sequence length="189" mass="20889">MDIGTATHSFFNDPHCGDQYRWWENKDSVTLCMVDGLGHGIEAEKAAKAAICCVSRNLCEPLPRIFEKYDREISHTRGVAMSIVIVDKRNSVLTHAGIGNVSVAIRGRKKINLSSDWGIVGGGYRKLNTNTADLDAGDLVLMWTDGISERLDVSGYDNFPYIGTQELADLILRDHAKETDDATILIYKG</sequence>
<dbReference type="PANTHER" id="PTHR35801">
    <property type="entry name" value="PHOSPHOSERINE PHOSPHATASE RSBX"/>
    <property type="match status" value="1"/>
</dbReference>
<evidence type="ECO:0000313" key="2">
    <source>
        <dbReference type="EMBL" id="AKB77123.1"/>
    </source>
</evidence>
<protein>
    <submittedName>
        <fullName evidence="2">Anti-sigma B factor RsbT</fullName>
        <ecNumber evidence="2">3.1.3.3</ecNumber>
    </submittedName>
</protein>
<reference evidence="2 3" key="1">
    <citation type="submission" date="2014-07" db="EMBL/GenBank/DDBJ databases">
        <title>Methanogenic archaea and the global carbon cycle.</title>
        <authorList>
            <person name="Henriksen J.R."/>
            <person name="Luke J."/>
            <person name="Reinhart S."/>
            <person name="Benedict M.N."/>
            <person name="Youngblut N.D."/>
            <person name="Metcalf M.E."/>
            <person name="Whitaker R.J."/>
            <person name="Metcalf W.W."/>
        </authorList>
    </citation>
    <scope>NUCLEOTIDE SEQUENCE [LARGE SCALE GENOMIC DNA]</scope>
    <source>
        <strain evidence="2 3">HB-1</strain>
    </source>
</reference>
<dbReference type="InterPro" id="IPR039248">
    <property type="entry name" value="Ptase_RsbX"/>
</dbReference>
<dbReference type="PATRIC" id="fig|1434110.4.peg.780"/>
<dbReference type="Pfam" id="PF07228">
    <property type="entry name" value="SpoIIE"/>
    <property type="match status" value="1"/>
</dbReference>
<proteinExistence type="predicted"/>
<dbReference type="InterPro" id="IPR001932">
    <property type="entry name" value="PPM-type_phosphatase-like_dom"/>
</dbReference>
<organism evidence="2 3">
    <name type="scientific">Methanosarcina horonobensis HB-1 = JCM 15518</name>
    <dbReference type="NCBI Taxonomy" id="1434110"/>
    <lineage>
        <taxon>Archaea</taxon>
        <taxon>Methanobacteriati</taxon>
        <taxon>Methanobacteriota</taxon>
        <taxon>Stenosarchaea group</taxon>
        <taxon>Methanomicrobia</taxon>
        <taxon>Methanosarcinales</taxon>
        <taxon>Methanosarcinaceae</taxon>
        <taxon>Methanosarcina</taxon>
    </lineage>
</organism>
<evidence type="ECO:0000259" key="1">
    <source>
        <dbReference type="SMART" id="SM00331"/>
    </source>
</evidence>
<evidence type="ECO:0000313" key="3">
    <source>
        <dbReference type="Proteomes" id="UP000033101"/>
    </source>
</evidence>
<dbReference type="PANTHER" id="PTHR35801:SF1">
    <property type="entry name" value="PHOSPHOSERINE PHOSPHATASE RSBX"/>
    <property type="match status" value="1"/>
</dbReference>
<dbReference type="SMART" id="SM00331">
    <property type="entry name" value="PP2C_SIG"/>
    <property type="match status" value="1"/>
</dbReference>
<dbReference type="SUPFAM" id="SSF81606">
    <property type="entry name" value="PP2C-like"/>
    <property type="match status" value="1"/>
</dbReference>
<dbReference type="HOGENOM" id="CLU_112038_0_0_2"/>